<comment type="subcellular location">
    <subcellularLocation>
        <location evidence="3">Cytoplasm</location>
    </subcellularLocation>
</comment>
<dbReference type="PANTHER" id="PTHR10772:SF63">
    <property type="entry name" value="20 KDA CHAPERONIN, CHLOROPLASTIC"/>
    <property type="match status" value="1"/>
</dbReference>
<dbReference type="GO" id="GO:0044183">
    <property type="term" value="F:protein folding chaperone"/>
    <property type="evidence" value="ECO:0007669"/>
    <property type="project" value="InterPro"/>
</dbReference>
<dbReference type="AlphaFoldDB" id="A0A0G1PCK4"/>
<dbReference type="InterPro" id="IPR011032">
    <property type="entry name" value="GroES-like_sf"/>
</dbReference>
<dbReference type="GO" id="GO:0051082">
    <property type="term" value="F:unfolded protein binding"/>
    <property type="evidence" value="ECO:0007669"/>
    <property type="project" value="TreeGrafter"/>
</dbReference>
<comment type="similarity">
    <text evidence="1 3 4">Belongs to the GroES chaperonin family.</text>
</comment>
<sequence length="108" mass="12014">MPLLILKSKCTMNPRPLGDHIIVKSISAEETSQAGIIIPDTVSKERSERGEVIAVGPGKMMENGQRNVMEVKIGDKVIFKKYAPDEVKVGDEEYLVIRMEDVMAILED</sequence>
<dbReference type="SMART" id="SM00883">
    <property type="entry name" value="Cpn10"/>
    <property type="match status" value="1"/>
</dbReference>
<dbReference type="PRINTS" id="PR00297">
    <property type="entry name" value="CHAPERONIN10"/>
</dbReference>
<keyword evidence="3" id="KW-0963">Cytoplasm</keyword>
<comment type="subunit">
    <text evidence="3">Heptamer of 7 subunits arranged in a ring. Interacts with the chaperonin GroEL.</text>
</comment>
<dbReference type="InterPro" id="IPR020818">
    <property type="entry name" value="Chaperonin_GroES"/>
</dbReference>
<proteinExistence type="inferred from homology"/>
<evidence type="ECO:0000256" key="1">
    <source>
        <dbReference type="ARBA" id="ARBA00006975"/>
    </source>
</evidence>
<reference evidence="5 6" key="1">
    <citation type="journal article" date="2015" name="Nature">
        <title>rRNA introns, odd ribosomes, and small enigmatic genomes across a large radiation of phyla.</title>
        <authorList>
            <person name="Brown C.T."/>
            <person name="Hug L.A."/>
            <person name="Thomas B.C."/>
            <person name="Sharon I."/>
            <person name="Castelle C.J."/>
            <person name="Singh A."/>
            <person name="Wilkins M.J."/>
            <person name="Williams K.H."/>
            <person name="Banfield J.F."/>
        </authorList>
    </citation>
    <scope>NUCLEOTIDE SEQUENCE [LARGE SCALE GENOMIC DNA]</scope>
</reference>
<dbReference type="GO" id="GO:0051087">
    <property type="term" value="F:protein-folding chaperone binding"/>
    <property type="evidence" value="ECO:0007669"/>
    <property type="project" value="TreeGrafter"/>
</dbReference>
<dbReference type="SUPFAM" id="SSF50129">
    <property type="entry name" value="GroES-like"/>
    <property type="match status" value="1"/>
</dbReference>
<dbReference type="NCBIfam" id="NF001533">
    <property type="entry name" value="PRK00364.2-4"/>
    <property type="match status" value="1"/>
</dbReference>
<dbReference type="GO" id="GO:0005524">
    <property type="term" value="F:ATP binding"/>
    <property type="evidence" value="ECO:0007669"/>
    <property type="project" value="InterPro"/>
</dbReference>
<dbReference type="EMBL" id="LCMG01000043">
    <property type="protein sequence ID" value="KKU30481.1"/>
    <property type="molecule type" value="Genomic_DNA"/>
</dbReference>
<gene>
    <name evidence="3" type="primary">groES</name>
    <name evidence="3" type="synonym">groS</name>
    <name evidence="5" type="ORF">UX45_C0043G0005</name>
</gene>
<comment type="function">
    <text evidence="3 4">Together with the chaperonin GroEL, plays an essential role in assisting protein folding. The GroEL-GroES system forms a nano-cage that allows encapsulation of the non-native substrate proteins and provides a physical environment optimized to promote and accelerate protein folding. GroES binds to the apical surface of the GroEL ring, thereby capping the opening of the GroEL channel.</text>
</comment>
<evidence type="ECO:0000313" key="5">
    <source>
        <dbReference type="EMBL" id="KKU30481.1"/>
    </source>
</evidence>
<name>A0A0G1PCK4_9BACT</name>
<dbReference type="Pfam" id="PF00166">
    <property type="entry name" value="Cpn10"/>
    <property type="match status" value="1"/>
</dbReference>
<dbReference type="CDD" id="cd00320">
    <property type="entry name" value="cpn10"/>
    <property type="match status" value="1"/>
</dbReference>
<organism evidence="5 6">
    <name type="scientific">Candidatus Uhrbacteria bacterium GW2011_GWF2_46_218</name>
    <dbReference type="NCBI Taxonomy" id="1619001"/>
    <lineage>
        <taxon>Bacteria</taxon>
        <taxon>Candidatus Uhriibacteriota</taxon>
    </lineage>
</organism>
<evidence type="ECO:0000256" key="3">
    <source>
        <dbReference type="HAMAP-Rule" id="MF_00580"/>
    </source>
</evidence>
<dbReference type="GO" id="GO:0005737">
    <property type="term" value="C:cytoplasm"/>
    <property type="evidence" value="ECO:0007669"/>
    <property type="project" value="UniProtKB-SubCell"/>
</dbReference>
<comment type="caution">
    <text evidence="5">The sequence shown here is derived from an EMBL/GenBank/DDBJ whole genome shotgun (WGS) entry which is preliminary data.</text>
</comment>
<dbReference type="InterPro" id="IPR037124">
    <property type="entry name" value="Chaperonin_GroES_sf"/>
</dbReference>
<protein>
    <recommendedName>
        <fullName evidence="3">Co-chaperonin GroES</fullName>
    </recommendedName>
    <alternativeName>
        <fullName evidence="3">10 kDa chaperonin</fullName>
    </alternativeName>
    <alternativeName>
        <fullName evidence="3">Chaperonin-10</fullName>
        <shortName evidence="3">Cpn10</shortName>
    </alternativeName>
</protein>
<keyword evidence="2 3" id="KW-0143">Chaperone</keyword>
<dbReference type="NCBIfam" id="NF001531">
    <property type="entry name" value="PRK00364.2-2"/>
    <property type="match status" value="1"/>
</dbReference>
<dbReference type="PANTHER" id="PTHR10772">
    <property type="entry name" value="10 KDA HEAT SHOCK PROTEIN"/>
    <property type="match status" value="1"/>
</dbReference>
<dbReference type="GO" id="GO:0046872">
    <property type="term" value="F:metal ion binding"/>
    <property type="evidence" value="ECO:0007669"/>
    <property type="project" value="TreeGrafter"/>
</dbReference>
<dbReference type="Proteomes" id="UP000034705">
    <property type="component" value="Unassembled WGS sequence"/>
</dbReference>
<evidence type="ECO:0000256" key="2">
    <source>
        <dbReference type="ARBA" id="ARBA00023186"/>
    </source>
</evidence>
<dbReference type="FunFam" id="2.30.33.40:FF:000001">
    <property type="entry name" value="10 kDa chaperonin"/>
    <property type="match status" value="1"/>
</dbReference>
<dbReference type="HAMAP" id="MF_00580">
    <property type="entry name" value="CH10"/>
    <property type="match status" value="1"/>
</dbReference>
<dbReference type="Gene3D" id="2.30.33.40">
    <property type="entry name" value="GroES chaperonin"/>
    <property type="match status" value="1"/>
</dbReference>
<evidence type="ECO:0000256" key="4">
    <source>
        <dbReference type="RuleBase" id="RU000535"/>
    </source>
</evidence>
<accession>A0A0G1PCK4</accession>
<dbReference type="PATRIC" id="fig|1619001.3.peg.1088"/>
<evidence type="ECO:0000313" key="6">
    <source>
        <dbReference type="Proteomes" id="UP000034705"/>
    </source>
</evidence>